<protein>
    <recommendedName>
        <fullName evidence="3">BZIP domain-containing protein</fullName>
    </recommendedName>
</protein>
<evidence type="ECO:0000313" key="5">
    <source>
        <dbReference type="Proteomes" id="UP001381693"/>
    </source>
</evidence>
<feature type="compositionally biased region" description="Polar residues" evidence="2">
    <location>
        <begin position="364"/>
        <end position="381"/>
    </location>
</feature>
<feature type="compositionally biased region" description="Basic residues" evidence="2">
    <location>
        <begin position="386"/>
        <end position="396"/>
    </location>
</feature>
<keyword evidence="5" id="KW-1185">Reference proteome</keyword>
<dbReference type="Gene3D" id="1.20.5.170">
    <property type="match status" value="1"/>
</dbReference>
<sequence>MPKSRSRGSKLRTSVLSLPSTSSIMGTRIMTMSATSPLVGSRITHTSQENYVEVSSVLKKAPSSAKVDSIITGTNLSSDLNTPEIRFDDFAFLSDTVKHDDSVNTEEVLFHELENTNNNCSKGGDSLTEASSSIDKYSLLDMSPGIRDTLQGDQLEESMDLNDYTFGLNDSGYAENFDTVPLVYSQTSAITQHQPAVADLFINELGAPNYIKNEIAYSDSHPQLPWSPPQLLISDDDLNFTIPPDILEQMENLLPDPLSGENLLTDASQNATDLDMYLGTHGDMLSEVIEESGILSSDLEQFQFQEDQSSLAINDASSVLPASIQSQEEIVYRQSTSYLSGLTQTPREIDYNTVETLQRIETVEPSSSQVFHTHLPSQTSKPAAASKRHRRSTKKPVRFRDEYAAKEVISEESSDEEVKIKRPRNNKSVIRKQETFILKEEELEVFDTPSSLNNTFENSAKDLTEEEKYHRIRNLNNLASKRCRQKRKASLKQMEKQLDELQEKNENLRRKHDALLKLKERLQPFVYKVIAQGLSVKK</sequence>
<evidence type="ECO:0000313" key="4">
    <source>
        <dbReference type="EMBL" id="KAK7076436.1"/>
    </source>
</evidence>
<feature type="domain" description="BZIP" evidence="3">
    <location>
        <begin position="466"/>
        <end position="523"/>
    </location>
</feature>
<dbReference type="PROSITE" id="PS50217">
    <property type="entry name" value="BZIP"/>
    <property type="match status" value="1"/>
</dbReference>
<feature type="coiled-coil region" evidence="1">
    <location>
        <begin position="484"/>
        <end position="521"/>
    </location>
</feature>
<dbReference type="Proteomes" id="UP001381693">
    <property type="component" value="Unassembled WGS sequence"/>
</dbReference>
<dbReference type="Pfam" id="PF07716">
    <property type="entry name" value="bZIP_2"/>
    <property type="match status" value="1"/>
</dbReference>
<keyword evidence="1" id="KW-0175">Coiled coil</keyword>
<comment type="caution">
    <text evidence="4">The sequence shown here is derived from an EMBL/GenBank/DDBJ whole genome shotgun (WGS) entry which is preliminary data.</text>
</comment>
<dbReference type="CDD" id="cd14686">
    <property type="entry name" value="bZIP"/>
    <property type="match status" value="1"/>
</dbReference>
<dbReference type="GO" id="GO:0003700">
    <property type="term" value="F:DNA-binding transcription factor activity"/>
    <property type="evidence" value="ECO:0007669"/>
    <property type="project" value="InterPro"/>
</dbReference>
<reference evidence="4 5" key="1">
    <citation type="submission" date="2023-11" db="EMBL/GenBank/DDBJ databases">
        <title>Halocaridina rubra genome assembly.</title>
        <authorList>
            <person name="Smith C."/>
        </authorList>
    </citation>
    <scope>NUCLEOTIDE SEQUENCE [LARGE SCALE GENOMIC DNA]</scope>
    <source>
        <strain evidence="4">EP-1</strain>
        <tissue evidence="4">Whole</tissue>
    </source>
</reference>
<proteinExistence type="predicted"/>
<organism evidence="4 5">
    <name type="scientific">Halocaridina rubra</name>
    <name type="common">Hawaiian red shrimp</name>
    <dbReference type="NCBI Taxonomy" id="373956"/>
    <lineage>
        <taxon>Eukaryota</taxon>
        <taxon>Metazoa</taxon>
        <taxon>Ecdysozoa</taxon>
        <taxon>Arthropoda</taxon>
        <taxon>Crustacea</taxon>
        <taxon>Multicrustacea</taxon>
        <taxon>Malacostraca</taxon>
        <taxon>Eumalacostraca</taxon>
        <taxon>Eucarida</taxon>
        <taxon>Decapoda</taxon>
        <taxon>Pleocyemata</taxon>
        <taxon>Caridea</taxon>
        <taxon>Atyoidea</taxon>
        <taxon>Atyidae</taxon>
        <taxon>Halocaridina</taxon>
    </lineage>
</organism>
<dbReference type="AlphaFoldDB" id="A0AAN8X578"/>
<name>A0AAN8X578_HALRR</name>
<feature type="region of interest" description="Disordered" evidence="2">
    <location>
        <begin position="364"/>
        <end position="396"/>
    </location>
</feature>
<gene>
    <name evidence="4" type="ORF">SK128_001494</name>
</gene>
<evidence type="ECO:0000259" key="3">
    <source>
        <dbReference type="PROSITE" id="PS50217"/>
    </source>
</evidence>
<evidence type="ECO:0000256" key="1">
    <source>
        <dbReference type="SAM" id="Coils"/>
    </source>
</evidence>
<dbReference type="InterPro" id="IPR046347">
    <property type="entry name" value="bZIP_sf"/>
</dbReference>
<dbReference type="InterPro" id="IPR004827">
    <property type="entry name" value="bZIP"/>
</dbReference>
<evidence type="ECO:0000256" key="2">
    <source>
        <dbReference type="SAM" id="MobiDB-lite"/>
    </source>
</evidence>
<accession>A0AAN8X578</accession>
<dbReference type="EMBL" id="JAXCGZ010009670">
    <property type="protein sequence ID" value="KAK7076436.1"/>
    <property type="molecule type" value="Genomic_DNA"/>
</dbReference>
<dbReference type="SUPFAM" id="SSF57959">
    <property type="entry name" value="Leucine zipper domain"/>
    <property type="match status" value="1"/>
</dbReference>